<dbReference type="InterPro" id="IPR036410">
    <property type="entry name" value="HSP_DnaJ_Cys-rich_dom_sf"/>
</dbReference>
<feature type="domain" description="CR-type" evidence="10">
    <location>
        <begin position="141"/>
        <end position="223"/>
    </location>
</feature>
<dbReference type="SUPFAM" id="SSF49493">
    <property type="entry name" value="HSP40/DnaJ peptide-binding domain"/>
    <property type="match status" value="2"/>
</dbReference>
<dbReference type="PANTHER" id="PTHR43096">
    <property type="entry name" value="DNAJ HOMOLOG 1, MITOCHONDRIAL-RELATED"/>
    <property type="match status" value="1"/>
</dbReference>
<dbReference type="GO" id="GO:0008270">
    <property type="term" value="F:zinc ion binding"/>
    <property type="evidence" value="ECO:0007669"/>
    <property type="project" value="UniProtKB-UniRule"/>
</dbReference>
<feature type="binding site" evidence="6">
    <location>
        <position position="200"/>
    </location>
    <ligand>
        <name>Zn(2+)</name>
        <dbReference type="ChEBI" id="CHEBI:29105"/>
        <label>2</label>
    </ligand>
</feature>
<dbReference type="GO" id="GO:0051082">
    <property type="term" value="F:unfolded protein binding"/>
    <property type="evidence" value="ECO:0007669"/>
    <property type="project" value="UniProtKB-UniRule"/>
</dbReference>
<feature type="domain" description="J" evidence="9">
    <location>
        <begin position="4"/>
        <end position="68"/>
    </location>
</feature>
<dbReference type="Pfam" id="PF00226">
    <property type="entry name" value="DnaJ"/>
    <property type="match status" value="1"/>
</dbReference>
<feature type="compositionally biased region" description="Polar residues" evidence="8">
    <location>
        <begin position="166"/>
        <end position="177"/>
    </location>
</feature>
<proteinExistence type="inferred from homology"/>
<comment type="caution">
    <text evidence="11">The sequence shown here is derived from an EMBL/GenBank/DDBJ whole genome shotgun (WGS) entry which is preliminary data.</text>
</comment>
<dbReference type="InterPro" id="IPR001305">
    <property type="entry name" value="HSP_DnaJ_Cys-rich_dom"/>
</dbReference>
<feature type="binding site" evidence="6">
    <location>
        <position position="154"/>
    </location>
    <ligand>
        <name>Zn(2+)</name>
        <dbReference type="ChEBI" id="CHEBI:29105"/>
        <label>1</label>
    </ligand>
</feature>
<evidence type="ECO:0000256" key="3">
    <source>
        <dbReference type="ARBA" id="ARBA00022771"/>
    </source>
</evidence>
<keyword evidence="3 6" id="KW-0863">Zinc-finger</keyword>
<feature type="repeat" description="CXXCXGXG motif" evidence="6">
    <location>
        <begin position="197"/>
        <end position="204"/>
    </location>
</feature>
<dbReference type="RefSeq" id="WP_267637155.1">
    <property type="nucleotide sequence ID" value="NZ_JAODIY010000009.1"/>
</dbReference>
<evidence type="ECO:0000256" key="1">
    <source>
        <dbReference type="ARBA" id="ARBA00022723"/>
    </source>
</evidence>
<feature type="binding site" evidence="6">
    <location>
        <position position="214"/>
    </location>
    <ligand>
        <name>Zn(2+)</name>
        <dbReference type="ChEBI" id="CHEBI:29105"/>
        <label>1</label>
    </ligand>
</feature>
<evidence type="ECO:0000313" key="12">
    <source>
        <dbReference type="Proteomes" id="UP001596414"/>
    </source>
</evidence>
<evidence type="ECO:0000259" key="9">
    <source>
        <dbReference type="PROSITE" id="PS50076"/>
    </source>
</evidence>
<feature type="region of interest" description="Disordered" evidence="8">
    <location>
        <begin position="30"/>
        <end position="127"/>
    </location>
</feature>
<dbReference type="NCBIfam" id="NF008035">
    <property type="entry name" value="PRK10767.1"/>
    <property type="match status" value="1"/>
</dbReference>
<dbReference type="Pfam" id="PF01556">
    <property type="entry name" value="DnaJ_C"/>
    <property type="match status" value="1"/>
</dbReference>
<dbReference type="InterPro" id="IPR036869">
    <property type="entry name" value="J_dom_sf"/>
</dbReference>
<evidence type="ECO:0000256" key="5">
    <source>
        <dbReference type="ARBA" id="ARBA00023186"/>
    </source>
</evidence>
<dbReference type="Gene3D" id="2.60.260.20">
    <property type="entry name" value="Urease metallochaperone UreE, N-terminal domain"/>
    <property type="match status" value="2"/>
</dbReference>
<evidence type="ECO:0000256" key="4">
    <source>
        <dbReference type="ARBA" id="ARBA00022833"/>
    </source>
</evidence>
<dbReference type="SUPFAM" id="SSF57938">
    <property type="entry name" value="DnaJ/Hsp40 cysteine-rich domain"/>
    <property type="match status" value="1"/>
</dbReference>
<dbReference type="HAMAP" id="MF_01152">
    <property type="entry name" value="DnaJ"/>
    <property type="match status" value="1"/>
</dbReference>
<dbReference type="InterPro" id="IPR012724">
    <property type="entry name" value="DnaJ"/>
</dbReference>
<dbReference type="PROSITE" id="PS51188">
    <property type="entry name" value="ZF_CR"/>
    <property type="match status" value="1"/>
</dbReference>
<comment type="cofactor">
    <cofactor evidence="6">
        <name>Zn(2+)</name>
        <dbReference type="ChEBI" id="CHEBI:29105"/>
    </cofactor>
    <text evidence="6">Binds 2 Zn(2+) ions per monomer.</text>
</comment>
<dbReference type="FunFam" id="2.10.230.10:FF:000002">
    <property type="entry name" value="Molecular chaperone DnaJ"/>
    <property type="match status" value="1"/>
</dbReference>
<comment type="domain">
    <text evidence="6">The J domain is necessary and sufficient to stimulate DnaK ATPase activity. Zinc center 1 plays an important role in the autonomous, DnaK-independent chaperone activity of DnaJ. Zinc center 2 is essential for interaction with DnaK and for DnaJ activity.</text>
</comment>
<keyword evidence="6" id="KW-0346">Stress response</keyword>
<comment type="function">
    <text evidence="6">Participates actively in the response to hyperosmotic and heat shock by preventing the aggregation of stress-denatured proteins and by disaggregating proteins, also in an autonomous, DnaK-independent fashion. Unfolded proteins bind initially to DnaJ; upon interaction with the DnaJ-bound protein, DnaK hydrolyzes its bound ATP, resulting in the formation of a stable complex. GrpE releases ADP from DnaK; ATP binding to DnaK triggers the release of the substrate protein, thus completing the reaction cycle. Several rounds of ATP-dependent interactions between DnaJ, DnaK and GrpE are required for fully efficient folding. Also involved, together with DnaK and GrpE, in the DNA replication of plasmids through activation of initiation proteins.</text>
</comment>
<comment type="subunit">
    <text evidence="6">Homodimer.</text>
</comment>
<dbReference type="Proteomes" id="UP001596414">
    <property type="component" value="Unassembled WGS sequence"/>
</dbReference>
<dbReference type="Pfam" id="PF00684">
    <property type="entry name" value="DnaJ_CXXCXGXG"/>
    <property type="match status" value="1"/>
</dbReference>
<keyword evidence="5 6" id="KW-0143">Chaperone</keyword>
<dbReference type="CDD" id="cd06257">
    <property type="entry name" value="DnaJ"/>
    <property type="match status" value="1"/>
</dbReference>
<accession>A0ABD5X7L3</accession>
<dbReference type="Gene3D" id="1.10.287.110">
    <property type="entry name" value="DnaJ domain"/>
    <property type="match status" value="1"/>
</dbReference>
<dbReference type="PANTHER" id="PTHR43096:SF52">
    <property type="entry name" value="DNAJ HOMOLOG 1, MITOCHONDRIAL-RELATED"/>
    <property type="match status" value="1"/>
</dbReference>
<protein>
    <recommendedName>
        <fullName evidence="6">Chaperone protein DnaJ</fullName>
    </recommendedName>
</protein>
<dbReference type="AlphaFoldDB" id="A0ABD5X7L3"/>
<keyword evidence="11" id="KW-0560">Oxidoreductase</keyword>
<sequence length="380" mass="41728">MSEDFYDILGVSQDASEDEIEEAYRNAVRKYHPDVSDEPDAEEKFKKAKKAKEVLTDDEKRRQYDQMGHERFSEAQKRGGVGGGRRQGGGGDPFGGGGSFNDVQDIFDQFFGGGGQSRSRPQSGRDLKTSLTVDLETAYHGAEKEITVARPEECGDCSGRGHPPSADSQTCPECNGSGQVTQVQQTAFGRMQQRSTCRRCEGQGTLYEETCSSCRGDGIVRNEATLQVEIPPGIRSGQTLRMDGEGAPGEQGARKGDLHVEISVSDHPDFERDGNDLKMRKPISFPQAVFGDTLEVETFDGPVEFDIDDGTQSGETFRLSGKGIPRLRRRGHGDLYVQVQVVTPDSLNEEQQEALEAYAEAGGEDVEVDRGFFDRLKSTF</sequence>
<dbReference type="CDD" id="cd10719">
    <property type="entry name" value="DnaJ_zf"/>
    <property type="match status" value="1"/>
</dbReference>
<dbReference type="InterPro" id="IPR001623">
    <property type="entry name" value="DnaJ_domain"/>
</dbReference>
<feature type="region of interest" description="Disordered" evidence="8">
    <location>
        <begin position="235"/>
        <end position="255"/>
    </location>
</feature>
<feature type="binding site" evidence="6">
    <location>
        <position position="157"/>
    </location>
    <ligand>
        <name>Zn(2+)</name>
        <dbReference type="ChEBI" id="CHEBI:29105"/>
        <label>1</label>
    </ligand>
</feature>
<feature type="binding site" evidence="6">
    <location>
        <position position="211"/>
    </location>
    <ligand>
        <name>Zn(2+)</name>
        <dbReference type="ChEBI" id="CHEBI:29105"/>
        <label>1</label>
    </ligand>
</feature>
<dbReference type="Gene3D" id="2.10.230.10">
    <property type="entry name" value="Heat shock protein DnaJ, cysteine-rich domain"/>
    <property type="match status" value="1"/>
</dbReference>
<keyword evidence="4 6" id="KW-0862">Zinc</keyword>
<dbReference type="NCBIfam" id="TIGR02349">
    <property type="entry name" value="DnaJ_bact"/>
    <property type="match status" value="1"/>
</dbReference>
<gene>
    <name evidence="6 11" type="primary">dnaJ</name>
    <name evidence="11" type="ORF">ACFQJ7_13355</name>
</gene>
<dbReference type="SMART" id="SM00271">
    <property type="entry name" value="DnaJ"/>
    <property type="match status" value="1"/>
</dbReference>
<name>A0ABD5X7L3_9EURY</name>
<feature type="binding site" evidence="6">
    <location>
        <position position="174"/>
    </location>
    <ligand>
        <name>Zn(2+)</name>
        <dbReference type="ChEBI" id="CHEBI:29105"/>
        <label>2</label>
    </ligand>
</feature>
<keyword evidence="6" id="KW-0963">Cytoplasm</keyword>
<feature type="compositionally biased region" description="Basic and acidic residues" evidence="8">
    <location>
        <begin position="51"/>
        <end position="77"/>
    </location>
</feature>
<dbReference type="CDD" id="cd10747">
    <property type="entry name" value="DnaJ_C"/>
    <property type="match status" value="1"/>
</dbReference>
<dbReference type="GO" id="GO:0005737">
    <property type="term" value="C:cytoplasm"/>
    <property type="evidence" value="ECO:0007669"/>
    <property type="project" value="UniProtKB-SubCell"/>
</dbReference>
<evidence type="ECO:0000256" key="6">
    <source>
        <dbReference type="HAMAP-Rule" id="MF_01152"/>
    </source>
</evidence>
<feature type="binding site" evidence="6">
    <location>
        <position position="171"/>
    </location>
    <ligand>
        <name>Zn(2+)</name>
        <dbReference type="ChEBI" id="CHEBI:29105"/>
        <label>2</label>
    </ligand>
</feature>
<dbReference type="GO" id="GO:0006260">
    <property type="term" value="P:DNA replication"/>
    <property type="evidence" value="ECO:0007669"/>
    <property type="project" value="UniProtKB-KW"/>
</dbReference>
<feature type="repeat" description="CXXCXGXG motif" evidence="6">
    <location>
        <begin position="154"/>
        <end position="161"/>
    </location>
</feature>
<evidence type="ECO:0000313" key="11">
    <source>
        <dbReference type="EMBL" id="MFC7126997.1"/>
    </source>
</evidence>
<organism evidence="11 12">
    <name type="scientific">Halovenus rubra</name>
    <dbReference type="NCBI Taxonomy" id="869890"/>
    <lineage>
        <taxon>Archaea</taxon>
        <taxon>Methanobacteriati</taxon>
        <taxon>Methanobacteriota</taxon>
        <taxon>Stenosarchaea group</taxon>
        <taxon>Halobacteria</taxon>
        <taxon>Halobacteriales</taxon>
        <taxon>Haloarculaceae</taxon>
        <taxon>Halovenus</taxon>
    </lineage>
</organism>
<keyword evidence="1 6" id="KW-0479">Metal-binding</keyword>
<dbReference type="PROSITE" id="PS50076">
    <property type="entry name" value="DNAJ_2"/>
    <property type="match status" value="1"/>
</dbReference>
<evidence type="ECO:0000256" key="8">
    <source>
        <dbReference type="SAM" id="MobiDB-lite"/>
    </source>
</evidence>
<dbReference type="SUPFAM" id="SSF46565">
    <property type="entry name" value="Chaperone J-domain"/>
    <property type="match status" value="1"/>
</dbReference>
<keyword evidence="6" id="KW-0235">DNA replication</keyword>
<evidence type="ECO:0000259" key="10">
    <source>
        <dbReference type="PROSITE" id="PS51188"/>
    </source>
</evidence>
<dbReference type="PRINTS" id="PR00625">
    <property type="entry name" value="JDOMAIN"/>
</dbReference>
<dbReference type="InterPro" id="IPR002939">
    <property type="entry name" value="DnaJ_C"/>
</dbReference>
<feature type="region of interest" description="Disordered" evidence="8">
    <location>
        <begin position="157"/>
        <end position="177"/>
    </location>
</feature>
<dbReference type="FunFam" id="2.60.260.20:FF:000005">
    <property type="entry name" value="Chaperone protein dnaJ 1, mitochondrial"/>
    <property type="match status" value="1"/>
</dbReference>
<feature type="repeat" description="CXXCXGXG motif" evidence="6">
    <location>
        <begin position="211"/>
        <end position="218"/>
    </location>
</feature>
<feature type="compositionally biased region" description="Gly residues" evidence="8">
    <location>
        <begin position="79"/>
        <end position="99"/>
    </location>
</feature>
<evidence type="ECO:0000256" key="2">
    <source>
        <dbReference type="ARBA" id="ARBA00022737"/>
    </source>
</evidence>
<feature type="zinc finger region" description="CR-type" evidence="7">
    <location>
        <begin position="141"/>
        <end position="223"/>
    </location>
</feature>
<dbReference type="GO" id="GO:0016491">
    <property type="term" value="F:oxidoreductase activity"/>
    <property type="evidence" value="ECO:0007669"/>
    <property type="project" value="UniProtKB-KW"/>
</dbReference>
<dbReference type="InterPro" id="IPR008971">
    <property type="entry name" value="HSP40/DnaJ_pept-bd"/>
</dbReference>
<feature type="binding site" evidence="6">
    <location>
        <position position="197"/>
    </location>
    <ligand>
        <name>Zn(2+)</name>
        <dbReference type="ChEBI" id="CHEBI:29105"/>
        <label>2</label>
    </ligand>
</feature>
<evidence type="ECO:0000256" key="7">
    <source>
        <dbReference type="PROSITE-ProRule" id="PRU00546"/>
    </source>
</evidence>
<dbReference type="EMBL" id="JBHSZQ010000047">
    <property type="protein sequence ID" value="MFC7126997.1"/>
    <property type="molecule type" value="Genomic_DNA"/>
</dbReference>
<reference evidence="11 12" key="1">
    <citation type="journal article" date="2014" name="Int. J. Syst. Evol. Microbiol.">
        <title>Complete genome sequence of Corynebacterium casei LMG S-19264T (=DSM 44701T), isolated from a smear-ripened cheese.</title>
        <authorList>
            <consortium name="US DOE Joint Genome Institute (JGI-PGF)"/>
            <person name="Walter F."/>
            <person name="Albersmeier A."/>
            <person name="Kalinowski J."/>
            <person name="Ruckert C."/>
        </authorList>
    </citation>
    <scope>NUCLEOTIDE SEQUENCE [LARGE SCALE GENOMIC DNA]</scope>
    <source>
        <strain evidence="11 12">CGMCC 4.7215</strain>
    </source>
</reference>
<feature type="repeat" description="CXXCXGXG motif" evidence="6">
    <location>
        <begin position="171"/>
        <end position="178"/>
    </location>
</feature>
<keyword evidence="2 6" id="KW-0677">Repeat</keyword>
<comment type="similarity">
    <text evidence="6">Belongs to the DnaJ family.</text>
</comment>
<comment type="subcellular location">
    <subcellularLocation>
        <location evidence="6">Cytoplasm</location>
    </subcellularLocation>
</comment>